<protein>
    <submittedName>
        <fullName evidence="2">Histidine kinase</fullName>
    </submittedName>
</protein>
<dbReference type="OrthoDB" id="37830at2"/>
<dbReference type="EMBL" id="JQSG02000006">
    <property type="protein sequence ID" value="OBS08491.1"/>
    <property type="molecule type" value="Genomic_DNA"/>
</dbReference>
<keyword evidence="1" id="KW-0812">Transmembrane</keyword>
<dbReference type="GO" id="GO:0016301">
    <property type="term" value="F:kinase activity"/>
    <property type="evidence" value="ECO:0007669"/>
    <property type="project" value="UniProtKB-KW"/>
</dbReference>
<accession>A0A1A6C1P6</accession>
<feature type="transmembrane region" description="Helical" evidence="1">
    <location>
        <begin position="133"/>
        <end position="155"/>
    </location>
</feature>
<name>A0A1A6C1P6_9GAMM</name>
<feature type="transmembrane region" description="Helical" evidence="1">
    <location>
        <begin position="21"/>
        <end position="54"/>
    </location>
</feature>
<gene>
    <name evidence="2" type="ORF">Thpro_022741</name>
</gene>
<feature type="transmembrane region" description="Helical" evidence="1">
    <location>
        <begin position="274"/>
        <end position="293"/>
    </location>
</feature>
<keyword evidence="1" id="KW-1133">Transmembrane helix</keyword>
<dbReference type="Pfam" id="PF16933">
    <property type="entry name" value="PelG"/>
    <property type="match status" value="1"/>
</dbReference>
<keyword evidence="2" id="KW-0808">Transferase</keyword>
<keyword evidence="2" id="KW-0418">Kinase</keyword>
<feature type="transmembrane region" description="Helical" evidence="1">
    <location>
        <begin position="189"/>
        <end position="210"/>
    </location>
</feature>
<feature type="transmembrane region" description="Helical" evidence="1">
    <location>
        <begin position="395"/>
        <end position="415"/>
    </location>
</feature>
<evidence type="ECO:0000313" key="3">
    <source>
        <dbReference type="Proteomes" id="UP000029273"/>
    </source>
</evidence>
<dbReference type="InterPro" id="IPR031617">
    <property type="entry name" value="PelG"/>
</dbReference>
<keyword evidence="3" id="KW-1185">Reference proteome</keyword>
<feature type="transmembrane region" description="Helical" evidence="1">
    <location>
        <begin position="366"/>
        <end position="388"/>
    </location>
</feature>
<organism evidence="2 3">
    <name type="scientific">Acidihalobacter prosperus</name>
    <dbReference type="NCBI Taxonomy" id="160660"/>
    <lineage>
        <taxon>Bacteria</taxon>
        <taxon>Pseudomonadati</taxon>
        <taxon>Pseudomonadota</taxon>
        <taxon>Gammaproteobacteria</taxon>
        <taxon>Chromatiales</taxon>
        <taxon>Ectothiorhodospiraceae</taxon>
        <taxon>Acidihalobacter</taxon>
    </lineage>
</organism>
<sequence length="456" mass="50218">MAGIGFELRRLADSETYLGLLRAYAYAGVIGSGPWVLSILAILILGFMSLGVVIPPGLITQFQVSVTWLIALSLIYTGGLQLLFTRYVADRLFAQEPRRVVPNLIGLLFIALLPAFVLAIAASLWLLPGTSAAYRLLMILGGLLLCVIWVLTVLLSGLKQYTAVLTLYALGYGSAVASGLWLRPWGLEGLLAGFVLGQILLAVGMFALIWREYPPTRFVEFDFFQPGRLHAWLFPAGLFFNLGVWIDKIMFWLWPGTGSTVIGTLHASAIYDTPIFLAYFTIIPGMAVFLLRMEVDFVHAYDRYYNAVRNGGALSAIRDQRTQMVIAAREGLFGILKVQGMTLLLLIVFGGHILRLLGISPLFEPLLLLDSLGVMLQLLVMAGLNILFYLDRTRAAALVALLMFGSNALFTAVSLMLGPYFYGYGFAAAMLLTALVALTVTDRTLDRLNYETFMLR</sequence>
<proteinExistence type="predicted"/>
<comment type="caution">
    <text evidence="2">The sequence shown here is derived from an EMBL/GenBank/DDBJ whole genome shotgun (WGS) entry which is preliminary data.</text>
</comment>
<evidence type="ECO:0000313" key="2">
    <source>
        <dbReference type="EMBL" id="OBS08491.1"/>
    </source>
</evidence>
<dbReference type="RefSeq" id="WP_038090888.1">
    <property type="nucleotide sequence ID" value="NZ_JQSG02000006.1"/>
</dbReference>
<dbReference type="AlphaFoldDB" id="A0A1A6C1P6"/>
<feature type="transmembrane region" description="Helical" evidence="1">
    <location>
        <begin position="421"/>
        <end position="440"/>
    </location>
</feature>
<feature type="transmembrane region" description="Helical" evidence="1">
    <location>
        <begin position="66"/>
        <end position="84"/>
    </location>
</feature>
<feature type="transmembrane region" description="Helical" evidence="1">
    <location>
        <begin position="331"/>
        <end position="354"/>
    </location>
</feature>
<feature type="transmembrane region" description="Helical" evidence="1">
    <location>
        <begin position="162"/>
        <end position="183"/>
    </location>
</feature>
<evidence type="ECO:0000256" key="1">
    <source>
        <dbReference type="SAM" id="Phobius"/>
    </source>
</evidence>
<feature type="transmembrane region" description="Helical" evidence="1">
    <location>
        <begin position="104"/>
        <end position="127"/>
    </location>
</feature>
<keyword evidence="1" id="KW-0472">Membrane</keyword>
<dbReference type="Proteomes" id="UP000029273">
    <property type="component" value="Unassembled WGS sequence"/>
</dbReference>
<reference evidence="2 3" key="1">
    <citation type="journal article" date="2014" name="Genome Announc.">
        <title>Draft Genome Sequence of the Iron-Oxidizing, Acidophilic, and Halotolerant 'Thiobacillus prosperus' Type Strain DSM 5130.</title>
        <authorList>
            <person name="Ossandon F.J."/>
            <person name="Cardenas J.P."/>
            <person name="Corbett M."/>
            <person name="Quatrini R."/>
            <person name="Holmes D.S."/>
            <person name="Watkin E."/>
        </authorList>
    </citation>
    <scope>NUCLEOTIDE SEQUENCE [LARGE SCALE GENOMIC DNA]</scope>
    <source>
        <strain evidence="2 3">DSM 5130</strain>
    </source>
</reference>
<feature type="transmembrane region" description="Helical" evidence="1">
    <location>
        <begin position="231"/>
        <end position="254"/>
    </location>
</feature>